<proteinExistence type="predicted"/>
<name>A0A6M3LSK2_9ZZZZ</name>
<sequence>MLVMCSQCSQPTNWLIEGMCGKCYDEAMKGLQPSCEAWFERLHRQIDDILTEIQKINVQLSVQLSGKE</sequence>
<protein>
    <submittedName>
        <fullName evidence="1">Uncharacterized protein</fullName>
    </submittedName>
</protein>
<reference evidence="1" key="1">
    <citation type="submission" date="2020-03" db="EMBL/GenBank/DDBJ databases">
        <title>The deep terrestrial virosphere.</title>
        <authorList>
            <person name="Holmfeldt K."/>
            <person name="Nilsson E."/>
            <person name="Simone D."/>
            <person name="Lopez-Fernandez M."/>
            <person name="Wu X."/>
            <person name="de Brujin I."/>
            <person name="Lundin D."/>
            <person name="Andersson A."/>
            <person name="Bertilsson S."/>
            <person name="Dopson M."/>
        </authorList>
    </citation>
    <scope>NUCLEOTIDE SEQUENCE</scope>
    <source>
        <strain evidence="1">MM415B06701</strain>
    </source>
</reference>
<dbReference type="EMBL" id="MT143462">
    <property type="protein sequence ID" value="QJA97099.1"/>
    <property type="molecule type" value="Genomic_DNA"/>
</dbReference>
<accession>A0A6M3LSK2</accession>
<organism evidence="1">
    <name type="scientific">viral metagenome</name>
    <dbReference type="NCBI Taxonomy" id="1070528"/>
    <lineage>
        <taxon>unclassified sequences</taxon>
        <taxon>metagenomes</taxon>
        <taxon>organismal metagenomes</taxon>
    </lineage>
</organism>
<evidence type="ECO:0000313" key="1">
    <source>
        <dbReference type="EMBL" id="QJA97099.1"/>
    </source>
</evidence>
<dbReference type="AlphaFoldDB" id="A0A6M3LSK2"/>
<gene>
    <name evidence="1" type="ORF">MM415B06701_0006</name>
</gene>